<gene>
    <name evidence="1" type="ORF">G7Y89_g13436</name>
</gene>
<evidence type="ECO:0000313" key="2">
    <source>
        <dbReference type="Proteomes" id="UP000566819"/>
    </source>
</evidence>
<sequence length="149" mass="16524">MPGSRWIGGAFHKITEESPPLPFWIGDVTLKHREAGATNPKAVHRMFMQGPSAARLPVNSKSRRAANRLHESTDDGGDIRGSFANLRLLRRLESFKKDPKIMREVVSVLRVLEHANVRSGGECLGSQPRCGTRVGSTITEGFHDPEAKW</sequence>
<dbReference type="Proteomes" id="UP000566819">
    <property type="component" value="Unassembled WGS sequence"/>
</dbReference>
<proteinExistence type="predicted"/>
<accession>A0A8H4VW24</accession>
<comment type="caution">
    <text evidence="1">The sequence shown here is derived from an EMBL/GenBank/DDBJ whole genome shotgun (WGS) entry which is preliminary data.</text>
</comment>
<name>A0A8H4VW24_9HELO</name>
<dbReference type="EMBL" id="JAAMPI010001569">
    <property type="protein sequence ID" value="KAF4624733.1"/>
    <property type="molecule type" value="Genomic_DNA"/>
</dbReference>
<organism evidence="1 2">
    <name type="scientific">Cudoniella acicularis</name>
    <dbReference type="NCBI Taxonomy" id="354080"/>
    <lineage>
        <taxon>Eukaryota</taxon>
        <taxon>Fungi</taxon>
        <taxon>Dikarya</taxon>
        <taxon>Ascomycota</taxon>
        <taxon>Pezizomycotina</taxon>
        <taxon>Leotiomycetes</taxon>
        <taxon>Helotiales</taxon>
        <taxon>Tricladiaceae</taxon>
        <taxon>Cudoniella</taxon>
    </lineage>
</organism>
<evidence type="ECO:0000313" key="1">
    <source>
        <dbReference type="EMBL" id="KAF4624733.1"/>
    </source>
</evidence>
<keyword evidence="2" id="KW-1185">Reference proteome</keyword>
<dbReference type="AlphaFoldDB" id="A0A8H4VW24"/>
<protein>
    <submittedName>
        <fullName evidence="1">Uncharacterized protein</fullName>
    </submittedName>
</protein>
<reference evidence="1 2" key="1">
    <citation type="submission" date="2020-03" db="EMBL/GenBank/DDBJ databases">
        <title>Draft Genome Sequence of Cudoniella acicularis.</title>
        <authorList>
            <person name="Buettner E."/>
            <person name="Kellner H."/>
        </authorList>
    </citation>
    <scope>NUCLEOTIDE SEQUENCE [LARGE SCALE GENOMIC DNA]</scope>
    <source>
        <strain evidence="1 2">DSM 108380</strain>
    </source>
</reference>